<feature type="domain" description="HTH cro/C1-type" evidence="1">
    <location>
        <begin position="58"/>
        <end position="88"/>
    </location>
</feature>
<dbReference type="CDD" id="cd00093">
    <property type="entry name" value="HTH_XRE"/>
    <property type="match status" value="1"/>
</dbReference>
<dbReference type="Proteomes" id="UP000509684">
    <property type="component" value="Chromosome"/>
</dbReference>
<evidence type="ECO:0000259" key="1">
    <source>
        <dbReference type="PROSITE" id="PS50943"/>
    </source>
</evidence>
<dbReference type="KEGG" id="acog:HWD57_04290"/>
<accession>A0A7D5SCZ3</accession>
<dbReference type="InterPro" id="IPR010982">
    <property type="entry name" value="Lambda_DNA-bd_dom_sf"/>
</dbReference>
<organism evidence="2 3">
    <name type="scientific">Candidatus Accumulibacter cognatus</name>
    <dbReference type="NCBI Taxonomy" id="2954383"/>
    <lineage>
        <taxon>Bacteria</taxon>
        <taxon>Pseudomonadati</taxon>
        <taxon>Pseudomonadota</taxon>
        <taxon>Betaproteobacteria</taxon>
        <taxon>Candidatus Accumulibacter</taxon>
    </lineage>
</organism>
<evidence type="ECO:0000313" key="2">
    <source>
        <dbReference type="EMBL" id="QLH49084.1"/>
    </source>
</evidence>
<sequence>MSEYHYTESGLHNIWLASGYEIVETSYGSGVAIHDVAGLHRAIGETLAKKAWITGAELRFLRKEMDLSQRALGELLGTADQAVAKWEKTGRVPKTADRMIRLIYLEHIGGNVPIRSTIERISNTDHAEHARMTAEESENGWRIAA</sequence>
<dbReference type="InterPro" id="IPR001387">
    <property type="entry name" value="Cro/C1-type_HTH"/>
</dbReference>
<gene>
    <name evidence="2" type="ORF">HWD57_04290</name>
</gene>
<name>A0A7D5SCZ3_9PROT</name>
<protein>
    <submittedName>
        <fullName evidence="2">Transcriptional regulator</fullName>
    </submittedName>
</protein>
<dbReference type="Gene3D" id="1.10.260.40">
    <property type="entry name" value="lambda repressor-like DNA-binding domains"/>
    <property type="match status" value="1"/>
</dbReference>
<proteinExistence type="predicted"/>
<evidence type="ECO:0000313" key="3">
    <source>
        <dbReference type="Proteomes" id="UP000509684"/>
    </source>
</evidence>
<dbReference type="AlphaFoldDB" id="A0A7D5SCZ3"/>
<dbReference type="PROSITE" id="PS50943">
    <property type="entry name" value="HTH_CROC1"/>
    <property type="match status" value="1"/>
</dbReference>
<dbReference type="SUPFAM" id="SSF47413">
    <property type="entry name" value="lambda repressor-like DNA-binding domains"/>
    <property type="match status" value="1"/>
</dbReference>
<dbReference type="GO" id="GO:0003677">
    <property type="term" value="F:DNA binding"/>
    <property type="evidence" value="ECO:0007669"/>
    <property type="project" value="InterPro"/>
</dbReference>
<dbReference type="Pfam" id="PF01381">
    <property type="entry name" value="HTH_3"/>
    <property type="match status" value="1"/>
</dbReference>
<dbReference type="EMBL" id="CP058708">
    <property type="protein sequence ID" value="QLH49084.1"/>
    <property type="molecule type" value="Genomic_DNA"/>
</dbReference>
<reference evidence="2 3" key="1">
    <citation type="journal article" date="2019" name="Microbiome">
        <title>Annotated bacterial chromosomes from frame-shift-corrected long-read metagenomic data.</title>
        <authorList>
            <person name="Arumugam K."/>
            <person name="Bagci C."/>
            <person name="Bessarab I."/>
            <person name="Beier S."/>
            <person name="Buchfink B."/>
            <person name="Gorska A."/>
            <person name="Qiu G."/>
            <person name="Huson D.H."/>
            <person name="Williams R.B.H."/>
        </authorList>
    </citation>
    <scope>NUCLEOTIDE SEQUENCE [LARGE SCALE GENOMIC DNA]</scope>
    <source>
        <strain evidence="2">SSA1</strain>
    </source>
</reference>